<reference evidence="1 2" key="1">
    <citation type="journal article" date="2012" name="J. Bacteriol.">
        <title>Complete Genome Sequence of the Naphthalene-Degrading Pseudomonas putida Strain ND6.</title>
        <authorList>
            <person name="Li S."/>
            <person name="Zhao H."/>
            <person name="Li Y."/>
            <person name="Niu S."/>
            <person name="Cai B."/>
        </authorList>
    </citation>
    <scope>NUCLEOTIDE SEQUENCE [LARGE SCALE GENOMIC DNA]</scope>
    <source>
        <strain evidence="1 2">ND6</strain>
    </source>
</reference>
<dbReference type="HOGENOM" id="CLU_1803089_0_0_6"/>
<organism evidence="1 2">
    <name type="scientific">Pseudomonas putida ND6</name>
    <dbReference type="NCBI Taxonomy" id="231023"/>
    <lineage>
        <taxon>Bacteria</taxon>
        <taxon>Pseudomonadati</taxon>
        <taxon>Pseudomonadota</taxon>
        <taxon>Gammaproteobacteria</taxon>
        <taxon>Pseudomonadales</taxon>
        <taxon>Pseudomonadaceae</taxon>
        <taxon>Pseudomonas</taxon>
    </lineage>
</organism>
<proteinExistence type="predicted"/>
<dbReference type="EMBL" id="CP003588">
    <property type="protein sequence ID" value="AFK70906.1"/>
    <property type="molecule type" value="Genomic_DNA"/>
</dbReference>
<gene>
    <name evidence="1" type="ORF">YSA_07654</name>
</gene>
<evidence type="ECO:0000313" key="2">
    <source>
        <dbReference type="Proteomes" id="UP000005268"/>
    </source>
</evidence>
<protein>
    <submittedName>
        <fullName evidence="1">Uncharacterized protein</fullName>
    </submittedName>
</protein>
<evidence type="ECO:0000313" key="1">
    <source>
        <dbReference type="EMBL" id="AFK70906.1"/>
    </source>
</evidence>
<dbReference type="KEGG" id="ppi:YSA_07654"/>
<sequence>MKAGHEKPIDAVAARVVAKGEQFEYQANATSLDSDLPLAIKSVPDAARANPSFRNYTGDRFGRFTVMGLSADKKGRWVCRCVCGRYSMRSSSAIVSSAEDACCDQCYLQAVSKRQEHLRRSTKDRPTKDFLA</sequence>
<accession>I3UZI5</accession>
<dbReference type="Proteomes" id="UP000005268">
    <property type="component" value="Chromosome"/>
</dbReference>
<name>I3UZI5_PSEPU</name>
<dbReference type="AlphaFoldDB" id="I3UZI5"/>